<name>A0A267WM24_BIFPS</name>
<dbReference type="AlphaFoldDB" id="A0A267WM24"/>
<comment type="similarity">
    <text evidence="2 6">Belongs to the class-I pyridoxal-phosphate-dependent aminotransferase family.</text>
</comment>
<feature type="domain" description="Aminotransferase class I/classII large" evidence="7">
    <location>
        <begin position="58"/>
        <end position="410"/>
    </location>
</feature>
<proteinExistence type="inferred from homology"/>
<reference evidence="8 9" key="1">
    <citation type="journal article" date="2017" name="ISME J.">
        <title>Unveiling bifidobacterial biogeography across the mammalian branch of the tree of life.</title>
        <authorList>
            <person name="Milani C."/>
            <person name="Mangifesta M."/>
            <person name="Mancabelli L."/>
            <person name="Lugli G.A."/>
            <person name="James K."/>
            <person name="Duranti S."/>
            <person name="Turroni F."/>
            <person name="Ferrario C."/>
            <person name="Ossiprandi M.C."/>
            <person name="van Sinderen D."/>
            <person name="Ventura M."/>
        </authorList>
    </citation>
    <scope>NUCLEOTIDE SEQUENCE [LARGE SCALE GENOMIC DNA]</scope>
    <source>
        <strain evidence="8 9">1E</strain>
    </source>
</reference>
<dbReference type="Pfam" id="PF00155">
    <property type="entry name" value="Aminotran_1_2"/>
    <property type="match status" value="1"/>
</dbReference>
<dbReference type="Gene3D" id="3.40.640.10">
    <property type="entry name" value="Type I PLP-dependent aspartate aminotransferase-like (Major domain)"/>
    <property type="match status" value="1"/>
</dbReference>
<keyword evidence="5" id="KW-0663">Pyridoxal phosphate</keyword>
<evidence type="ECO:0000313" key="9">
    <source>
        <dbReference type="Proteomes" id="UP000216789"/>
    </source>
</evidence>
<dbReference type="SUPFAM" id="SSF53383">
    <property type="entry name" value="PLP-dependent transferases"/>
    <property type="match status" value="1"/>
</dbReference>
<comment type="cofactor">
    <cofactor evidence="1 6">
        <name>pyridoxal 5'-phosphate</name>
        <dbReference type="ChEBI" id="CHEBI:597326"/>
    </cofactor>
</comment>
<dbReference type="PANTHER" id="PTHR46383:SF2">
    <property type="entry name" value="AMINOTRANSFERASE"/>
    <property type="match status" value="1"/>
</dbReference>
<evidence type="ECO:0000313" key="8">
    <source>
        <dbReference type="EMBL" id="PAC73679.1"/>
    </source>
</evidence>
<evidence type="ECO:0000256" key="5">
    <source>
        <dbReference type="ARBA" id="ARBA00022898"/>
    </source>
</evidence>
<dbReference type="InterPro" id="IPR050596">
    <property type="entry name" value="AspAT/PAT-like"/>
</dbReference>
<organism evidence="8 9">
    <name type="scientific">Bifidobacterium pseudocatenulatum</name>
    <dbReference type="NCBI Taxonomy" id="28026"/>
    <lineage>
        <taxon>Bacteria</taxon>
        <taxon>Bacillati</taxon>
        <taxon>Actinomycetota</taxon>
        <taxon>Actinomycetes</taxon>
        <taxon>Bifidobacteriales</taxon>
        <taxon>Bifidobacteriaceae</taxon>
        <taxon>Bifidobacterium</taxon>
    </lineage>
</organism>
<comment type="caution">
    <text evidence="8">The sequence shown here is derived from an EMBL/GenBank/DDBJ whole genome shotgun (WGS) entry which is preliminary data.</text>
</comment>
<dbReference type="GO" id="GO:0006520">
    <property type="term" value="P:amino acid metabolic process"/>
    <property type="evidence" value="ECO:0007669"/>
    <property type="project" value="InterPro"/>
</dbReference>
<dbReference type="InterPro" id="IPR004838">
    <property type="entry name" value="NHTrfase_class1_PyrdxlP-BS"/>
</dbReference>
<dbReference type="GO" id="GO:0008483">
    <property type="term" value="F:transaminase activity"/>
    <property type="evidence" value="ECO:0007669"/>
    <property type="project" value="UniProtKB-KW"/>
</dbReference>
<dbReference type="EMBL" id="MNLB01000003">
    <property type="protein sequence ID" value="PAC73679.1"/>
    <property type="molecule type" value="Genomic_DNA"/>
</dbReference>
<evidence type="ECO:0000256" key="2">
    <source>
        <dbReference type="ARBA" id="ARBA00007441"/>
    </source>
</evidence>
<accession>A0A267WM24</accession>
<dbReference type="EC" id="2.6.1.-" evidence="6"/>
<protein>
    <recommendedName>
        <fullName evidence="6">Aminotransferase</fullName>
        <ecNumber evidence="6">2.6.1.-</ecNumber>
    </recommendedName>
</protein>
<gene>
    <name evidence="8" type="ORF">BPS1E_0768</name>
</gene>
<sequence>MAVRRCSRFVASEEYKRTMGNAENSALPQMSHRAQIANPFRAMVFGAMADEMIAAGIDVVKLSLGEPDFGAPPAVRDAMREQYDGRPLPYTAAMGLPELRQAISDFYKERHHVDVDPKRIAITAGGSTALLLAAALTVNEGDEVLIADPSYPCNRELVRAFGGKVVDVPTNVATRFHLTPELCREYWSDRTKAVMITSPSNPTGTTIAFDTLKSVCDLAKERGAWRIVDETYLDLADREPDGSDVKSVLAGDPDAIVCSSFSKFFGMTGWRLGWMVVPEYALEAMDDLATNFFLCAHTPTQHAALACFTPETLAVCEERRQELLERRRIVVDGLAEIGLPLEVEPNGAFYAYFNISSTGLDAWTFCERALKEAHVALTPGRDFGEATADTHVRLSYAASREALREGLRRLGDFVDKLRG</sequence>
<evidence type="ECO:0000256" key="1">
    <source>
        <dbReference type="ARBA" id="ARBA00001933"/>
    </source>
</evidence>
<evidence type="ECO:0000256" key="4">
    <source>
        <dbReference type="ARBA" id="ARBA00022679"/>
    </source>
</evidence>
<dbReference type="PANTHER" id="PTHR46383">
    <property type="entry name" value="ASPARTATE AMINOTRANSFERASE"/>
    <property type="match status" value="1"/>
</dbReference>
<dbReference type="CDD" id="cd00609">
    <property type="entry name" value="AAT_like"/>
    <property type="match status" value="1"/>
</dbReference>
<evidence type="ECO:0000256" key="3">
    <source>
        <dbReference type="ARBA" id="ARBA00022576"/>
    </source>
</evidence>
<dbReference type="InterPro" id="IPR015421">
    <property type="entry name" value="PyrdxlP-dep_Trfase_major"/>
</dbReference>
<dbReference type="GO" id="GO:0030170">
    <property type="term" value="F:pyridoxal phosphate binding"/>
    <property type="evidence" value="ECO:0007669"/>
    <property type="project" value="InterPro"/>
</dbReference>
<dbReference type="InterPro" id="IPR015424">
    <property type="entry name" value="PyrdxlP-dep_Trfase"/>
</dbReference>
<evidence type="ECO:0000259" key="7">
    <source>
        <dbReference type="Pfam" id="PF00155"/>
    </source>
</evidence>
<dbReference type="PROSITE" id="PS00105">
    <property type="entry name" value="AA_TRANSFER_CLASS_1"/>
    <property type="match status" value="1"/>
</dbReference>
<dbReference type="InterPro" id="IPR004839">
    <property type="entry name" value="Aminotransferase_I/II_large"/>
</dbReference>
<keyword evidence="3 6" id="KW-0032">Aminotransferase</keyword>
<keyword evidence="4 6" id="KW-0808">Transferase</keyword>
<evidence type="ECO:0000256" key="6">
    <source>
        <dbReference type="RuleBase" id="RU000481"/>
    </source>
</evidence>
<dbReference type="Proteomes" id="UP000216789">
    <property type="component" value="Unassembled WGS sequence"/>
</dbReference>